<sequence length="658" mass="76290">MSQHTLGDLCQQPTLTASSEQYAQLAHDATSQLHEPVQSILSALNLRALALTKVANFDGALRDANVMLQLSSSSALGYLRKAEVYSEQGKQRRVMVICSKGLDKVDNKDTHYATLKQVRRDAFKRLRKRIDFMRQLPVDIVLSTLIPMIMKDNLVERVCPYLKVSKLWSDLILQCFKGLRFKLYEGGDLSQVIQYSQHATLLHMLSNSKGKRLGDLIGGNDFSSLERLVIENFRTEYVEHFLQALKSVSNTLAYLEVQFDIESDTEMWVEEMMLACPNLVTLRLYDPPPIEHGPGPLRTWPTLTTLSVHNEEGNNITYEDIIAIFERFPGLKELDIYPCEDVWTATTVSEYVPLLNRLRITLFGPRIHLYYQHEEHPNEELGLKSLLVETGMDVWDEEVAEDIRSIIKKYHNTLEHLEWKMDSSLDSESIEHLQYPRLKKLCISSSGWQIPRNAPLLEELELTTSAIIKHSSVLDMIPPRFKRLELNLLRTHRQLRMSLIQRYFDRIARAVQLKELVMLFNSEHLIKNRLDVVYRLAHLEYLRIQHLTNYGEEEIDSFLDGLVKACPRLTSLDLELKSPPATSSVNILKRLERFEQFKFCIQNLHHDDATFWHAICTFTQLKRITIYPEKCVIDNHVKHVRRQRPDLKIIIGEYPIGY</sequence>
<dbReference type="EMBL" id="JARTCD010000142">
    <property type="protein sequence ID" value="KAJ8651778.1"/>
    <property type="molecule type" value="Genomic_DNA"/>
</dbReference>
<name>A0AAD7URE4_9FUNG</name>
<gene>
    <name evidence="1" type="ORF">O0I10_012655</name>
</gene>
<dbReference type="GeneID" id="83219992"/>
<dbReference type="InterPro" id="IPR032675">
    <property type="entry name" value="LRR_dom_sf"/>
</dbReference>
<dbReference type="InterPro" id="IPR011990">
    <property type="entry name" value="TPR-like_helical_dom_sf"/>
</dbReference>
<dbReference type="RefSeq" id="XP_058336692.1">
    <property type="nucleotide sequence ID" value="XM_058492546.1"/>
</dbReference>
<dbReference type="AlphaFoldDB" id="A0AAD7URE4"/>
<dbReference type="PANTHER" id="PTHR38926">
    <property type="entry name" value="F-BOX DOMAIN CONTAINING PROTEIN, EXPRESSED"/>
    <property type="match status" value="1"/>
</dbReference>
<proteinExistence type="predicted"/>
<reference evidence="1 2" key="1">
    <citation type="submission" date="2023-03" db="EMBL/GenBank/DDBJ databases">
        <title>Genome sequence of Lichtheimia ornata CBS 291.66.</title>
        <authorList>
            <person name="Mohabir J.T."/>
            <person name="Shea T.P."/>
            <person name="Kurbessoian T."/>
            <person name="Berby B."/>
            <person name="Fontaine J."/>
            <person name="Livny J."/>
            <person name="Gnirke A."/>
            <person name="Stajich J.E."/>
            <person name="Cuomo C.A."/>
        </authorList>
    </citation>
    <scope>NUCLEOTIDE SEQUENCE [LARGE SCALE GENOMIC DNA]</scope>
    <source>
        <strain evidence="1">CBS 291.66</strain>
    </source>
</reference>
<evidence type="ECO:0000313" key="2">
    <source>
        <dbReference type="Proteomes" id="UP001234581"/>
    </source>
</evidence>
<dbReference type="Gene3D" id="3.80.10.10">
    <property type="entry name" value="Ribonuclease Inhibitor"/>
    <property type="match status" value="1"/>
</dbReference>
<dbReference type="Proteomes" id="UP001234581">
    <property type="component" value="Unassembled WGS sequence"/>
</dbReference>
<dbReference type="PANTHER" id="PTHR38926:SF72">
    <property type="entry name" value="IM:7136021-RELATED"/>
    <property type="match status" value="1"/>
</dbReference>
<dbReference type="SUPFAM" id="SSF48452">
    <property type="entry name" value="TPR-like"/>
    <property type="match status" value="1"/>
</dbReference>
<keyword evidence="2" id="KW-1185">Reference proteome</keyword>
<accession>A0AAD7URE4</accession>
<dbReference type="Gene3D" id="1.25.40.10">
    <property type="entry name" value="Tetratricopeptide repeat domain"/>
    <property type="match status" value="1"/>
</dbReference>
<organism evidence="1 2">
    <name type="scientific">Lichtheimia ornata</name>
    <dbReference type="NCBI Taxonomy" id="688661"/>
    <lineage>
        <taxon>Eukaryota</taxon>
        <taxon>Fungi</taxon>
        <taxon>Fungi incertae sedis</taxon>
        <taxon>Mucoromycota</taxon>
        <taxon>Mucoromycotina</taxon>
        <taxon>Mucoromycetes</taxon>
        <taxon>Mucorales</taxon>
        <taxon>Lichtheimiaceae</taxon>
        <taxon>Lichtheimia</taxon>
    </lineage>
</organism>
<comment type="caution">
    <text evidence="1">The sequence shown here is derived from an EMBL/GenBank/DDBJ whole genome shotgun (WGS) entry which is preliminary data.</text>
</comment>
<protein>
    <recommendedName>
        <fullName evidence="3">F-box domain-containing protein</fullName>
    </recommendedName>
</protein>
<evidence type="ECO:0000313" key="1">
    <source>
        <dbReference type="EMBL" id="KAJ8651778.1"/>
    </source>
</evidence>
<evidence type="ECO:0008006" key="3">
    <source>
        <dbReference type="Google" id="ProtNLM"/>
    </source>
</evidence>
<dbReference type="SUPFAM" id="SSF52047">
    <property type="entry name" value="RNI-like"/>
    <property type="match status" value="2"/>
</dbReference>